<keyword evidence="1" id="KW-0934">Plastid</keyword>
<protein>
    <submittedName>
        <fullName evidence="1">Uncharacterized protein</fullName>
    </submittedName>
</protein>
<name>A0A345U7R7_GRAGA</name>
<accession>A0A345U7R7</accession>
<dbReference type="EMBL" id="MH396011">
    <property type="protein sequence ID" value="AXI96503.1"/>
    <property type="molecule type" value="Genomic_DNA"/>
</dbReference>
<dbReference type="GeneID" id="37623247"/>
<reference evidence="1" key="1">
    <citation type="submission" date="2018-05" db="EMBL/GenBank/DDBJ databases">
        <title>Organellar genomes of Gracilariaceae.</title>
        <authorList>
            <person name="Iha C."/>
            <person name="Oliveira M.C."/>
        </authorList>
    </citation>
    <scope>NUCLEOTIDE SEQUENCE</scope>
</reference>
<evidence type="ECO:0000313" key="1">
    <source>
        <dbReference type="EMBL" id="AXI96503.1"/>
    </source>
</evidence>
<proteinExistence type="predicted"/>
<gene>
    <name evidence="1" type="primary">orf393</name>
</gene>
<organism evidence="1">
    <name type="scientific">Gracilaria gracilis</name>
    <name type="common">Red alga</name>
    <dbReference type="NCBI Taxonomy" id="2777"/>
    <lineage>
        <taxon>Eukaryota</taxon>
        <taxon>Rhodophyta</taxon>
        <taxon>Florideophyceae</taxon>
        <taxon>Rhodymeniophycidae</taxon>
        <taxon>Gracilariales</taxon>
        <taxon>Gracilariaceae</taxon>
        <taxon>Gracilaria</taxon>
    </lineage>
</organism>
<sequence length="393" mass="48251">MYNQENINIFKKNGFIFLKYIKYILKFFNWKYTTNSLNKFALFKYKRSYILEFKHQWNFIKNLQIKLNTSTILNIINIKLSFLQKMNYYINIYFSYIYYIIHYHKFTYNCNYIQILNSNFFIEEISNLKIKTENLRVKLQYNLKNRLNIIQKLIIKYEEKYFISVYSYSYKNIQRNTYHCLYNIYKLKNSTELYLLLLLKYATFQYSNHAQYFTIYLHLLFYDNIKTNKWMNRIVNLYPYITFNYNKILNLPLVLACLHKNTIQLDVKINILDINKNLMVIETSHSKDEYINKKNTHNYQLINKAKYLFNIKYKIYPNKYIGIYLLVNHAKSISYQILYLPDIYLSKFISQNYNRIGIGVNLYTPFRKQPIVSVEFFRNDRYKNIIYICTNFS</sequence>
<geneLocation type="chloroplast" evidence="1"/>
<dbReference type="RefSeq" id="YP_009510830.1">
    <property type="nucleotide sequence ID" value="NC_039141.1"/>
</dbReference>
<dbReference type="AlphaFoldDB" id="A0A345U7R7"/>
<keyword evidence="1" id="KW-0150">Chloroplast</keyword>